<sequence>MVAPVPSVVGDAGILAHSRDREVVEDVTGSVERAAERNGQPVNALHVDIRREHIAAGRVVLDGEHPCRVGNFDRRALPLRSGGRKRQQ</sequence>
<evidence type="ECO:0000313" key="1">
    <source>
        <dbReference type="EMBL" id="MPM68375.1"/>
    </source>
</evidence>
<dbReference type="EMBL" id="VSSQ01022221">
    <property type="protein sequence ID" value="MPM68375.1"/>
    <property type="molecule type" value="Genomic_DNA"/>
</dbReference>
<comment type="caution">
    <text evidence="1">The sequence shown here is derived from an EMBL/GenBank/DDBJ whole genome shotgun (WGS) entry which is preliminary data.</text>
</comment>
<name>A0A645BSS3_9ZZZZ</name>
<accession>A0A645BSS3</accession>
<gene>
    <name evidence="1" type="ORF">SDC9_115307</name>
</gene>
<reference evidence="1" key="1">
    <citation type="submission" date="2019-08" db="EMBL/GenBank/DDBJ databases">
        <authorList>
            <person name="Kucharzyk K."/>
            <person name="Murdoch R.W."/>
            <person name="Higgins S."/>
            <person name="Loffler F."/>
        </authorList>
    </citation>
    <scope>NUCLEOTIDE SEQUENCE</scope>
</reference>
<protein>
    <submittedName>
        <fullName evidence="1">Uncharacterized protein</fullName>
    </submittedName>
</protein>
<proteinExistence type="predicted"/>
<dbReference type="AlphaFoldDB" id="A0A645BSS3"/>
<organism evidence="1">
    <name type="scientific">bioreactor metagenome</name>
    <dbReference type="NCBI Taxonomy" id="1076179"/>
    <lineage>
        <taxon>unclassified sequences</taxon>
        <taxon>metagenomes</taxon>
        <taxon>ecological metagenomes</taxon>
    </lineage>
</organism>